<comment type="caution">
    <text evidence="1">The sequence shown here is derived from an EMBL/GenBank/DDBJ whole genome shotgun (WGS) entry which is preliminary data.</text>
</comment>
<organism evidence="1 2">
    <name type="scientific">Brassica napus</name>
    <name type="common">Rape</name>
    <dbReference type="NCBI Taxonomy" id="3708"/>
    <lineage>
        <taxon>Eukaryota</taxon>
        <taxon>Viridiplantae</taxon>
        <taxon>Streptophyta</taxon>
        <taxon>Embryophyta</taxon>
        <taxon>Tracheophyta</taxon>
        <taxon>Spermatophyta</taxon>
        <taxon>Magnoliopsida</taxon>
        <taxon>eudicotyledons</taxon>
        <taxon>Gunneridae</taxon>
        <taxon>Pentapetalae</taxon>
        <taxon>rosids</taxon>
        <taxon>malvids</taxon>
        <taxon>Brassicales</taxon>
        <taxon>Brassicaceae</taxon>
        <taxon>Brassiceae</taxon>
        <taxon>Brassica</taxon>
    </lineage>
</organism>
<dbReference type="EMBL" id="JAGKQM010000005">
    <property type="protein sequence ID" value="KAH0926609.1"/>
    <property type="molecule type" value="Genomic_DNA"/>
</dbReference>
<proteinExistence type="predicted"/>
<evidence type="ECO:0000313" key="1">
    <source>
        <dbReference type="EMBL" id="KAH0926609.1"/>
    </source>
</evidence>
<evidence type="ECO:0000313" key="2">
    <source>
        <dbReference type="Proteomes" id="UP000824890"/>
    </source>
</evidence>
<gene>
    <name evidence="1" type="ORF">HID58_018865</name>
</gene>
<protein>
    <submittedName>
        <fullName evidence="1">Uncharacterized protein</fullName>
    </submittedName>
</protein>
<reference evidence="1 2" key="1">
    <citation type="submission" date="2021-05" db="EMBL/GenBank/DDBJ databases">
        <title>Genome Assembly of Synthetic Allotetraploid Brassica napus Reveals Homoeologous Exchanges between Subgenomes.</title>
        <authorList>
            <person name="Davis J.T."/>
        </authorList>
    </citation>
    <scope>NUCLEOTIDE SEQUENCE [LARGE SCALE GENOMIC DNA]</scope>
    <source>
        <strain evidence="2">cv. Da-Ae</strain>
        <tissue evidence="1">Seedling</tissue>
    </source>
</reference>
<keyword evidence="2" id="KW-1185">Reference proteome</keyword>
<sequence length="64" mass="7646">MFEVKDSEESGSKAEPAQVFPPRWFSAIKKRHVKLLQVDQRLKFLKRHVKILHIERSKPRNRHG</sequence>
<accession>A0ABQ8DB52</accession>
<dbReference type="Proteomes" id="UP000824890">
    <property type="component" value="Unassembled WGS sequence"/>
</dbReference>
<name>A0ABQ8DB52_BRANA</name>